<dbReference type="AlphaFoldDB" id="A0A934VMU4"/>
<keyword evidence="2" id="KW-0732">Signal</keyword>
<keyword evidence="1" id="KW-1133">Transmembrane helix</keyword>
<feature type="domain" description="VPDSG-CTERM protein sorting" evidence="3">
    <location>
        <begin position="180"/>
        <end position="205"/>
    </location>
</feature>
<name>A0A934VMU4_9BACT</name>
<evidence type="ECO:0000313" key="4">
    <source>
        <dbReference type="EMBL" id="MBK1875542.1"/>
    </source>
</evidence>
<evidence type="ECO:0000259" key="3">
    <source>
        <dbReference type="Pfam" id="PF18205"/>
    </source>
</evidence>
<dbReference type="EMBL" id="JAENIL010000002">
    <property type="protein sequence ID" value="MBK1875542.1"/>
    <property type="molecule type" value="Genomic_DNA"/>
</dbReference>
<dbReference type="NCBIfam" id="TIGR03778">
    <property type="entry name" value="VPDSG_CTERM"/>
    <property type="match status" value="1"/>
</dbReference>
<organism evidence="4 5">
    <name type="scientific">Pelagicoccus mobilis</name>
    <dbReference type="NCBI Taxonomy" id="415221"/>
    <lineage>
        <taxon>Bacteria</taxon>
        <taxon>Pseudomonadati</taxon>
        <taxon>Verrucomicrobiota</taxon>
        <taxon>Opitutia</taxon>
        <taxon>Puniceicoccales</taxon>
        <taxon>Pelagicoccaceae</taxon>
        <taxon>Pelagicoccus</taxon>
    </lineage>
</organism>
<keyword evidence="5" id="KW-1185">Reference proteome</keyword>
<dbReference type="InterPro" id="IPR022288">
    <property type="entry name" value="VPDSG_CTERM"/>
</dbReference>
<feature type="chain" id="PRO_5037864200" evidence="2">
    <location>
        <begin position="24"/>
        <end position="206"/>
    </location>
</feature>
<sequence length="206" mass="21530">MKNLKLTALILSAVLFVANSASALVMNVTVDSSGNYLQDGNLNSANSLASVAFYQTALGIASGNPNNRGDNFKLLDYVVKNWNNNKNPKIPAAVLGSTPTADNGSLNGIKSYTTAAGFDYVVFHFGNGKAGGGSDDDEKGWWAAWYLGGQSATFGLPQEGDPLEDVGGFSSARYFNPTTSVPDSGTTFALLGAALLALVGFRSRKS</sequence>
<accession>A0A934VMU4</accession>
<keyword evidence="1" id="KW-0812">Transmembrane</keyword>
<comment type="caution">
    <text evidence="4">The sequence shown here is derived from an EMBL/GenBank/DDBJ whole genome shotgun (WGS) entry which is preliminary data.</text>
</comment>
<evidence type="ECO:0000256" key="2">
    <source>
        <dbReference type="SAM" id="SignalP"/>
    </source>
</evidence>
<feature type="signal peptide" evidence="2">
    <location>
        <begin position="1"/>
        <end position="23"/>
    </location>
</feature>
<protein>
    <submittedName>
        <fullName evidence="4">VPDSG-CTERM sorting domain-containing protein</fullName>
    </submittedName>
</protein>
<dbReference type="Pfam" id="PF18205">
    <property type="entry name" value="VPDSG-CTERM"/>
    <property type="match status" value="1"/>
</dbReference>
<feature type="transmembrane region" description="Helical" evidence="1">
    <location>
        <begin position="184"/>
        <end position="201"/>
    </location>
</feature>
<evidence type="ECO:0000313" key="5">
    <source>
        <dbReference type="Proteomes" id="UP000617628"/>
    </source>
</evidence>
<reference evidence="4" key="1">
    <citation type="submission" date="2021-01" db="EMBL/GenBank/DDBJ databases">
        <title>Modified the classification status of verrucomicrobia.</title>
        <authorList>
            <person name="Feng X."/>
        </authorList>
    </citation>
    <scope>NUCLEOTIDE SEQUENCE</scope>
    <source>
        <strain evidence="4">KCTC 13126</strain>
    </source>
</reference>
<keyword evidence="1" id="KW-0472">Membrane</keyword>
<dbReference type="Proteomes" id="UP000617628">
    <property type="component" value="Unassembled WGS sequence"/>
</dbReference>
<evidence type="ECO:0000256" key="1">
    <source>
        <dbReference type="SAM" id="Phobius"/>
    </source>
</evidence>
<gene>
    <name evidence="4" type="ORF">JIN87_01615</name>
</gene>
<dbReference type="RefSeq" id="WP_200353758.1">
    <property type="nucleotide sequence ID" value="NZ_JAENIL010000002.1"/>
</dbReference>
<proteinExistence type="predicted"/>